<name>A0A0S2MVY0_9CAUD</name>
<protein>
    <submittedName>
        <fullName evidence="1">Structural protein</fullName>
    </submittedName>
</protein>
<evidence type="ECO:0000313" key="1">
    <source>
        <dbReference type="EMBL" id="ALO80064.1"/>
    </source>
</evidence>
<proteinExistence type="predicted"/>
<sequence>MSSQSIKSKNICDLQYKYNTLVIRDANKYLLKTKFDVGAFNLDKIGHNLKVLSLLYSKACDNKSKLKEVYIDELVPKDKEQDCTCRIEPKSCIPCKKTII</sequence>
<gene>
    <name evidence="1" type="ORF">Phi4113_055</name>
</gene>
<dbReference type="Proteomes" id="UP000229115">
    <property type="component" value="Segment"/>
</dbReference>
<evidence type="ECO:0000313" key="2">
    <source>
        <dbReference type="Proteomes" id="UP000229115"/>
    </source>
</evidence>
<reference evidence="1 2" key="1">
    <citation type="submission" date="2015-10" db="EMBL/GenBank/DDBJ databases">
        <title>Large-scale maps of variable infection efficiencies in aquatic Bacteriodetes phage-host model systems.</title>
        <authorList>
            <person name="Holmfeldt K."/>
            <person name="Solonenko N."/>
            <person name="Howard-Varona C."/>
            <person name="Moreno M."/>
            <person name="Malmstrom R.R."/>
            <person name="Blow M.J."/>
            <person name="Sullivan M.B."/>
        </authorList>
    </citation>
    <scope>NUCLEOTIDE SEQUENCE [LARGE SCALE GENOMIC DNA]</scope>
</reference>
<accession>A0A0S2MVY0</accession>
<dbReference type="EMBL" id="KT962245">
    <property type="protein sequence ID" value="ALO80064.1"/>
    <property type="molecule type" value="Genomic_RNA"/>
</dbReference>
<organism evidence="1 2">
    <name type="scientific">Cellulophaga phage phi4:1_13</name>
    <dbReference type="NCBI Taxonomy" id="1747284"/>
    <lineage>
        <taxon>Viruses</taxon>
        <taxon>Duplodnaviria</taxon>
        <taxon>Heunggongvirae</taxon>
        <taxon>Uroviricota</taxon>
        <taxon>Caudoviricetes</taxon>
        <taxon>Lightbulbvirus</taxon>
        <taxon>Lightbulbvirus Cba41</taxon>
    </lineage>
</organism>